<comment type="subcellular location">
    <subcellularLocation>
        <location evidence="5">Cytoplasm</location>
    </subcellularLocation>
</comment>
<dbReference type="GO" id="GO:0048027">
    <property type="term" value="F:mRNA 5'-UTR binding"/>
    <property type="evidence" value="ECO:0007669"/>
    <property type="project" value="UniProtKB-UniRule"/>
</dbReference>
<evidence type="ECO:0000256" key="2">
    <source>
        <dbReference type="ARBA" id="ARBA00022491"/>
    </source>
</evidence>
<dbReference type="GO" id="GO:0044781">
    <property type="term" value="P:bacterial-type flagellum organization"/>
    <property type="evidence" value="ECO:0007669"/>
    <property type="project" value="UniProtKB-KW"/>
</dbReference>
<comment type="subunit">
    <text evidence="5">Homodimer; the beta-strands of each monomer intercalate to form a hydrophobic core, while the alpha-helices form wings that extend away from the core.</text>
</comment>
<dbReference type="NCBIfam" id="TIGR00202">
    <property type="entry name" value="csrA"/>
    <property type="match status" value="1"/>
</dbReference>
<dbReference type="GO" id="GO:0045947">
    <property type="term" value="P:negative regulation of translational initiation"/>
    <property type="evidence" value="ECO:0007669"/>
    <property type="project" value="UniProtKB-UniRule"/>
</dbReference>
<evidence type="ECO:0000256" key="5">
    <source>
        <dbReference type="HAMAP-Rule" id="MF_00167"/>
    </source>
</evidence>
<evidence type="ECO:0000256" key="1">
    <source>
        <dbReference type="ARBA" id="ARBA00022490"/>
    </source>
</evidence>
<dbReference type="InterPro" id="IPR003751">
    <property type="entry name" value="CsrA"/>
</dbReference>
<keyword evidence="3 5" id="KW-0810">Translation regulation</keyword>
<keyword evidence="2 5" id="KW-0678">Repressor</keyword>
<dbReference type="PANTHER" id="PTHR34984:SF1">
    <property type="entry name" value="CARBON STORAGE REGULATOR"/>
    <property type="match status" value="1"/>
</dbReference>
<dbReference type="Pfam" id="PF02599">
    <property type="entry name" value="CsrA"/>
    <property type="match status" value="1"/>
</dbReference>
<dbReference type="PANTHER" id="PTHR34984">
    <property type="entry name" value="CARBON STORAGE REGULATOR"/>
    <property type="match status" value="1"/>
</dbReference>
<evidence type="ECO:0000313" key="6">
    <source>
        <dbReference type="EMBL" id="MBI3128939.1"/>
    </source>
</evidence>
<dbReference type="AlphaFoldDB" id="A0A932I052"/>
<dbReference type="SUPFAM" id="SSF117130">
    <property type="entry name" value="CsrA-like"/>
    <property type="match status" value="1"/>
</dbReference>
<sequence length="85" mass="9280">MLILTRKIGESIMVGDQVRVVVVEVKGRQVRLGVEAPGDTKIYRGEIFERIQEENRRASQVPADALSKVSSLWSRIRSGGGGDAG</sequence>
<organism evidence="6 7">
    <name type="scientific">Tectimicrobiota bacterium</name>
    <dbReference type="NCBI Taxonomy" id="2528274"/>
    <lineage>
        <taxon>Bacteria</taxon>
        <taxon>Pseudomonadati</taxon>
        <taxon>Nitrospinota/Tectimicrobiota group</taxon>
        <taxon>Candidatus Tectimicrobiota</taxon>
    </lineage>
</organism>
<dbReference type="FunFam" id="2.60.40.4380:FF:000002">
    <property type="entry name" value="Translational regulator CsrA"/>
    <property type="match status" value="1"/>
</dbReference>
<comment type="similarity">
    <text evidence="5">Belongs to the CsrA/RsmA family.</text>
</comment>
<comment type="function">
    <text evidence="5">A translational regulator that binds mRNA to regulate translation initiation and/or mRNA stability. Usually binds in the 5'-UTR at or near the Shine-Dalgarno sequence preventing ribosome-binding, thus repressing translation. Its main target seems to be the major flagellin gene, while its function is anatagonized by FliW.</text>
</comment>
<dbReference type="GO" id="GO:0006109">
    <property type="term" value="P:regulation of carbohydrate metabolic process"/>
    <property type="evidence" value="ECO:0007669"/>
    <property type="project" value="InterPro"/>
</dbReference>
<dbReference type="NCBIfam" id="NF002469">
    <property type="entry name" value="PRK01712.1"/>
    <property type="match status" value="1"/>
</dbReference>
<name>A0A932I052_UNCTE</name>
<reference evidence="6" key="1">
    <citation type="submission" date="2020-07" db="EMBL/GenBank/DDBJ databases">
        <title>Huge and variable diversity of episymbiotic CPR bacteria and DPANN archaea in groundwater ecosystems.</title>
        <authorList>
            <person name="He C.Y."/>
            <person name="Keren R."/>
            <person name="Whittaker M."/>
            <person name="Farag I.F."/>
            <person name="Doudna J."/>
            <person name="Cate J.H.D."/>
            <person name="Banfield J.F."/>
        </authorList>
    </citation>
    <scope>NUCLEOTIDE SEQUENCE</scope>
    <source>
        <strain evidence="6">NC_groundwater_763_Ag_S-0.2um_68_21</strain>
    </source>
</reference>
<dbReference type="InterPro" id="IPR036107">
    <property type="entry name" value="CsrA_sf"/>
</dbReference>
<proteinExistence type="inferred from homology"/>
<keyword evidence="4 5" id="KW-0694">RNA-binding</keyword>
<dbReference type="EMBL" id="JACPUR010000037">
    <property type="protein sequence ID" value="MBI3128939.1"/>
    <property type="molecule type" value="Genomic_DNA"/>
</dbReference>
<dbReference type="Gene3D" id="2.60.40.4380">
    <property type="entry name" value="Translational regulator CsrA"/>
    <property type="match status" value="1"/>
</dbReference>
<dbReference type="GO" id="GO:0005829">
    <property type="term" value="C:cytosol"/>
    <property type="evidence" value="ECO:0007669"/>
    <property type="project" value="TreeGrafter"/>
</dbReference>
<evidence type="ECO:0000256" key="4">
    <source>
        <dbReference type="ARBA" id="ARBA00022884"/>
    </source>
</evidence>
<gene>
    <name evidence="5 6" type="primary">csrA</name>
    <name evidence="6" type="ORF">HYZ11_15140</name>
</gene>
<dbReference type="HAMAP" id="MF_00167">
    <property type="entry name" value="CsrA"/>
    <property type="match status" value="1"/>
</dbReference>
<dbReference type="Proteomes" id="UP000782312">
    <property type="component" value="Unassembled WGS sequence"/>
</dbReference>
<evidence type="ECO:0000313" key="7">
    <source>
        <dbReference type="Proteomes" id="UP000782312"/>
    </source>
</evidence>
<comment type="caution">
    <text evidence="6">The sequence shown here is derived from an EMBL/GenBank/DDBJ whole genome shotgun (WGS) entry which is preliminary data.</text>
</comment>
<protein>
    <recommendedName>
        <fullName evidence="5">Translational regulator CsrA</fullName>
    </recommendedName>
</protein>
<keyword evidence="1 5" id="KW-0963">Cytoplasm</keyword>
<accession>A0A932I052</accession>
<dbReference type="GO" id="GO:1902208">
    <property type="term" value="P:regulation of bacterial-type flagellum assembly"/>
    <property type="evidence" value="ECO:0007669"/>
    <property type="project" value="UniProtKB-UniRule"/>
</dbReference>
<keyword evidence="5" id="KW-1005">Bacterial flagellum biogenesis</keyword>
<evidence type="ECO:0000256" key="3">
    <source>
        <dbReference type="ARBA" id="ARBA00022845"/>
    </source>
</evidence>
<dbReference type="GO" id="GO:0006402">
    <property type="term" value="P:mRNA catabolic process"/>
    <property type="evidence" value="ECO:0007669"/>
    <property type="project" value="InterPro"/>
</dbReference>